<keyword evidence="5" id="KW-1185">Reference proteome</keyword>
<feature type="modified residue" description="4-aspartylphosphate" evidence="2">
    <location>
        <position position="85"/>
    </location>
</feature>
<dbReference type="PANTHER" id="PTHR44591:SF23">
    <property type="entry name" value="CHEY SUBFAMILY"/>
    <property type="match status" value="1"/>
</dbReference>
<evidence type="ECO:0000256" key="1">
    <source>
        <dbReference type="ARBA" id="ARBA00022553"/>
    </source>
</evidence>
<evidence type="ECO:0000259" key="3">
    <source>
        <dbReference type="PROSITE" id="PS50110"/>
    </source>
</evidence>
<sequence>MDRCAITPHAQGLPPGTPLPLRTAMPAPLPQPRGRVLYVDDEELNRLLMLALLELRPGLALDLAVDGASGLAAARAAPPDLLLLDMRLPDMSGLQLLQALRADPQLAGVPCVAVSANAMPDDIAEALRGGFDAYITKPIASARLFGEIDRFLAPAPA</sequence>
<dbReference type="SUPFAM" id="SSF52172">
    <property type="entry name" value="CheY-like"/>
    <property type="match status" value="1"/>
</dbReference>
<protein>
    <recommendedName>
        <fullName evidence="3">Response regulatory domain-containing protein</fullName>
    </recommendedName>
</protein>
<evidence type="ECO:0000313" key="5">
    <source>
        <dbReference type="Proteomes" id="UP000301751"/>
    </source>
</evidence>
<dbReference type="RefSeq" id="WP_137731745.1">
    <property type="nucleotide sequence ID" value="NZ_BJCL01000002.1"/>
</dbReference>
<gene>
    <name evidence="4" type="ORF">AQPW35_10710</name>
</gene>
<evidence type="ECO:0000256" key="2">
    <source>
        <dbReference type="PROSITE-ProRule" id="PRU00169"/>
    </source>
</evidence>
<name>A0A480AML6_9BURK</name>
<keyword evidence="1 2" id="KW-0597">Phosphoprotein</keyword>
<dbReference type="SMART" id="SM00448">
    <property type="entry name" value="REC"/>
    <property type="match status" value="1"/>
</dbReference>
<dbReference type="InterPro" id="IPR050595">
    <property type="entry name" value="Bact_response_regulator"/>
</dbReference>
<dbReference type="PANTHER" id="PTHR44591">
    <property type="entry name" value="STRESS RESPONSE REGULATOR PROTEIN 1"/>
    <property type="match status" value="1"/>
</dbReference>
<reference evidence="5" key="1">
    <citation type="submission" date="2019-03" db="EMBL/GenBank/DDBJ databases">
        <title>Aquabacterium pictum sp.nov., the first bacteriochlorophyll a-containing freshwater bacterium in the genus Aquabacterium of the class Betaproteobacteria.</title>
        <authorList>
            <person name="Hirose S."/>
            <person name="Tank M."/>
            <person name="Hara E."/>
            <person name="Tamaki H."/>
            <person name="Takaichi S."/>
            <person name="Haruta S."/>
            <person name="Hanada S."/>
        </authorList>
    </citation>
    <scope>NUCLEOTIDE SEQUENCE [LARGE SCALE GENOMIC DNA]</scope>
    <source>
        <strain evidence="5">W35</strain>
    </source>
</reference>
<dbReference type="PROSITE" id="PS50110">
    <property type="entry name" value="RESPONSE_REGULATORY"/>
    <property type="match status" value="1"/>
</dbReference>
<dbReference type="GO" id="GO:0000160">
    <property type="term" value="P:phosphorelay signal transduction system"/>
    <property type="evidence" value="ECO:0007669"/>
    <property type="project" value="InterPro"/>
</dbReference>
<dbReference type="EMBL" id="BJCL01000002">
    <property type="protein sequence ID" value="GCL61990.1"/>
    <property type="molecule type" value="Genomic_DNA"/>
</dbReference>
<dbReference type="Proteomes" id="UP000301751">
    <property type="component" value="Unassembled WGS sequence"/>
</dbReference>
<dbReference type="Pfam" id="PF00072">
    <property type="entry name" value="Response_reg"/>
    <property type="match status" value="1"/>
</dbReference>
<dbReference type="InterPro" id="IPR001789">
    <property type="entry name" value="Sig_transdc_resp-reg_receiver"/>
</dbReference>
<feature type="domain" description="Response regulatory" evidence="3">
    <location>
        <begin position="35"/>
        <end position="152"/>
    </location>
</feature>
<organism evidence="4 5">
    <name type="scientific">Pseudaquabacterium pictum</name>
    <dbReference type="NCBI Taxonomy" id="2315236"/>
    <lineage>
        <taxon>Bacteria</taxon>
        <taxon>Pseudomonadati</taxon>
        <taxon>Pseudomonadota</taxon>
        <taxon>Betaproteobacteria</taxon>
        <taxon>Burkholderiales</taxon>
        <taxon>Sphaerotilaceae</taxon>
        <taxon>Pseudaquabacterium</taxon>
    </lineage>
</organism>
<dbReference type="InterPro" id="IPR011006">
    <property type="entry name" value="CheY-like_superfamily"/>
</dbReference>
<dbReference type="OrthoDB" id="9179585at2"/>
<evidence type="ECO:0000313" key="4">
    <source>
        <dbReference type="EMBL" id="GCL61990.1"/>
    </source>
</evidence>
<comment type="caution">
    <text evidence="4">The sequence shown here is derived from an EMBL/GenBank/DDBJ whole genome shotgun (WGS) entry which is preliminary data.</text>
</comment>
<dbReference type="AlphaFoldDB" id="A0A480AML6"/>
<proteinExistence type="predicted"/>
<accession>A0A480AML6</accession>
<dbReference type="Gene3D" id="3.40.50.2300">
    <property type="match status" value="1"/>
</dbReference>